<dbReference type="EMBL" id="RCHS01000078">
    <property type="protein sequence ID" value="RMX61082.1"/>
    <property type="molecule type" value="Genomic_DNA"/>
</dbReference>
<evidence type="ECO:0000313" key="2">
    <source>
        <dbReference type="Proteomes" id="UP000275408"/>
    </source>
</evidence>
<dbReference type="AlphaFoldDB" id="A0A3M6V582"/>
<protein>
    <submittedName>
        <fullName evidence="1">Uncharacterized protein</fullName>
    </submittedName>
</protein>
<proteinExistence type="predicted"/>
<feature type="non-terminal residue" evidence="1">
    <location>
        <position position="455"/>
    </location>
</feature>
<organism evidence="1 2">
    <name type="scientific">Pocillopora damicornis</name>
    <name type="common">Cauliflower coral</name>
    <name type="synonym">Millepora damicornis</name>
    <dbReference type="NCBI Taxonomy" id="46731"/>
    <lineage>
        <taxon>Eukaryota</taxon>
        <taxon>Metazoa</taxon>
        <taxon>Cnidaria</taxon>
        <taxon>Anthozoa</taxon>
        <taxon>Hexacorallia</taxon>
        <taxon>Scleractinia</taxon>
        <taxon>Astrocoeniina</taxon>
        <taxon>Pocilloporidae</taxon>
        <taxon>Pocillopora</taxon>
    </lineage>
</organism>
<feature type="non-terminal residue" evidence="1">
    <location>
        <position position="1"/>
    </location>
</feature>
<sequence length="455" mass="50836">SWPLDSSCLVYNLEILKACRHHFAHIGGSLPEDSLCFLSSEVSHLCPGPFVQIQLVVALRTGNNELLDCHLVADETGQFKVNGGRGVIEAEVKPVGCKHLVETLSIDCGGKELPSCTGNFLFLLPVSSSAYQVNIRFRALTGELLDEISKPILTHHQGTNLFDYCDGHSLPSVEFPISKKQPVGILGIPEGQNIVSYFQELVENGAIECFRRDILRLMQHINSSNHVEAKYQDLLLAVKLEKCLILYQMGDFEGCKHAGEEVCIQANRNHSTNYNALVGRAKSVISGAYRTEGDFEKAGELLDSSTELLQAVVPNEETSINHTRVAALLCEKAAVMGITKSERKKLKKALKDVILRPRHRSERNQSRNARSRRRALIRAILFYLCSRKGKATNLQTDVSQKDLARAEEFAQKFKRDYLTNCPMRDRAGFYSAYGDLLTRKGQYEEGLYSFNVCIL</sequence>
<reference evidence="1 2" key="1">
    <citation type="journal article" date="2018" name="Sci. Rep.">
        <title>Comparative analysis of the Pocillopora damicornis genome highlights role of immune system in coral evolution.</title>
        <authorList>
            <person name="Cunning R."/>
            <person name="Bay R.A."/>
            <person name="Gillette P."/>
            <person name="Baker A.C."/>
            <person name="Traylor-Knowles N."/>
        </authorList>
    </citation>
    <scope>NUCLEOTIDE SEQUENCE [LARGE SCALE GENOMIC DNA]</scope>
    <source>
        <strain evidence="1">RSMAS</strain>
        <tissue evidence="1">Whole animal</tissue>
    </source>
</reference>
<gene>
    <name evidence="1" type="ORF">pdam_00010548</name>
</gene>
<evidence type="ECO:0000313" key="1">
    <source>
        <dbReference type="EMBL" id="RMX61082.1"/>
    </source>
</evidence>
<comment type="caution">
    <text evidence="1">The sequence shown here is derived from an EMBL/GenBank/DDBJ whole genome shotgun (WGS) entry which is preliminary data.</text>
</comment>
<dbReference type="OrthoDB" id="5960233at2759"/>
<name>A0A3M6V582_POCDA</name>
<dbReference type="Proteomes" id="UP000275408">
    <property type="component" value="Unassembled WGS sequence"/>
</dbReference>
<keyword evidence="2" id="KW-1185">Reference proteome</keyword>
<accession>A0A3M6V582</accession>